<dbReference type="InterPro" id="IPR000792">
    <property type="entry name" value="Tscrpt_reg_LuxR_C"/>
</dbReference>
<dbReference type="CDD" id="cd06170">
    <property type="entry name" value="LuxR_C_like"/>
    <property type="match status" value="1"/>
</dbReference>
<dbReference type="PROSITE" id="PS00622">
    <property type="entry name" value="HTH_LUXR_1"/>
    <property type="match status" value="1"/>
</dbReference>
<evidence type="ECO:0000256" key="3">
    <source>
        <dbReference type="ARBA" id="ARBA00023163"/>
    </source>
</evidence>
<reference evidence="5 6" key="1">
    <citation type="journal article" date="2013" name="Genome Announc.">
        <title>Genome Sequence of Rhizobium lupini HPC(L) Isolated from Saline Desert Soil, Kutch (Gujarat).</title>
        <authorList>
            <person name="Agarwal L."/>
            <person name="Purohit H.J."/>
        </authorList>
    </citation>
    <scope>NUCLEOTIDE SEQUENCE [LARGE SCALE GENOMIC DNA]</scope>
    <source>
        <strain evidence="6">HPC(L)</strain>
    </source>
</reference>
<evidence type="ECO:0000313" key="5">
    <source>
        <dbReference type="EMBL" id="EKJ96884.1"/>
    </source>
</evidence>
<dbReference type="PROSITE" id="PS50043">
    <property type="entry name" value="HTH_LUXR_2"/>
    <property type="match status" value="1"/>
</dbReference>
<dbReference type="NCBIfam" id="NF047403">
    <property type="entry name" value="TransRegVisR"/>
    <property type="match status" value="1"/>
</dbReference>
<dbReference type="PANTHER" id="PTHR44688:SF16">
    <property type="entry name" value="DNA-BINDING TRANSCRIPTIONAL ACTIVATOR DEVR_DOSR"/>
    <property type="match status" value="1"/>
</dbReference>
<keyword evidence="1" id="KW-0805">Transcription regulation</keyword>
<dbReference type="InterPro" id="IPR036388">
    <property type="entry name" value="WH-like_DNA-bd_sf"/>
</dbReference>
<comment type="caution">
    <text evidence="5">The sequence shown here is derived from an EMBL/GenBank/DDBJ whole genome shotgun (WGS) entry which is preliminary data.</text>
</comment>
<proteinExistence type="predicted"/>
<protein>
    <submittedName>
        <fullName evidence="5">LuxR family transcriptional regulator</fullName>
    </submittedName>
</protein>
<name>A0ABP2RXE9_RHILU</name>
<evidence type="ECO:0000256" key="1">
    <source>
        <dbReference type="ARBA" id="ARBA00023015"/>
    </source>
</evidence>
<evidence type="ECO:0000313" key="6">
    <source>
        <dbReference type="Proteomes" id="UP000017668"/>
    </source>
</evidence>
<sequence>MMVGRMVQTKDNEGTGQTGMFYRSPVVTSRSDLFPKLVAMQKLVGARNFVVTKAAASGFPNKKKLTCELENWGMNAAEQSTQFIRAVGDILLDHIETSLLPVIWRNKNAGGFADLPDVPALLRRIENDTLPYAGLALPVRLGTIGNGYIVFCGTNLVLDNEVVIEQHIKCCEIMVDMLALDERKAAPSEALSEREIACLQLAGDGRISEEIAVKLGLSVHTVNAYLGSATIKLDSVNRIQAIAKAIRLGYIH</sequence>
<feature type="domain" description="HTH luxR-type" evidence="4">
    <location>
        <begin position="184"/>
        <end position="249"/>
    </location>
</feature>
<keyword evidence="2" id="KW-0238">DNA-binding</keyword>
<dbReference type="SUPFAM" id="SSF46894">
    <property type="entry name" value="C-terminal effector domain of the bipartite response regulators"/>
    <property type="match status" value="1"/>
</dbReference>
<dbReference type="Pfam" id="PF00196">
    <property type="entry name" value="GerE"/>
    <property type="match status" value="1"/>
</dbReference>
<dbReference type="PRINTS" id="PR00038">
    <property type="entry name" value="HTHLUXR"/>
</dbReference>
<dbReference type="Proteomes" id="UP000017668">
    <property type="component" value="Unassembled WGS sequence"/>
</dbReference>
<evidence type="ECO:0000256" key="2">
    <source>
        <dbReference type="ARBA" id="ARBA00023125"/>
    </source>
</evidence>
<dbReference type="EMBL" id="AMQQ01000007">
    <property type="protein sequence ID" value="EKJ96884.1"/>
    <property type="molecule type" value="Genomic_DNA"/>
</dbReference>
<dbReference type="Gene3D" id="1.10.10.10">
    <property type="entry name" value="Winged helix-like DNA-binding domain superfamily/Winged helix DNA-binding domain"/>
    <property type="match status" value="1"/>
</dbReference>
<gene>
    <name evidence="5" type="ORF">C241_04388</name>
</gene>
<accession>A0ABP2RXE9</accession>
<keyword evidence="6" id="KW-1185">Reference proteome</keyword>
<keyword evidence="3" id="KW-0804">Transcription</keyword>
<dbReference type="SMART" id="SM00421">
    <property type="entry name" value="HTH_LUXR"/>
    <property type="match status" value="1"/>
</dbReference>
<dbReference type="PANTHER" id="PTHR44688">
    <property type="entry name" value="DNA-BINDING TRANSCRIPTIONAL ACTIVATOR DEVR_DOSR"/>
    <property type="match status" value="1"/>
</dbReference>
<evidence type="ECO:0000259" key="4">
    <source>
        <dbReference type="PROSITE" id="PS50043"/>
    </source>
</evidence>
<organism evidence="5 6">
    <name type="scientific">Bradyrhizobium lupini HPC(L)</name>
    <dbReference type="NCBI Taxonomy" id="1229491"/>
    <lineage>
        <taxon>Bacteria</taxon>
        <taxon>Pseudomonadati</taxon>
        <taxon>Pseudomonadota</taxon>
        <taxon>Alphaproteobacteria</taxon>
        <taxon>Hyphomicrobiales</taxon>
        <taxon>Nitrobacteraceae</taxon>
        <taxon>Bradyrhizobium</taxon>
    </lineage>
</organism>
<dbReference type="InterPro" id="IPR016032">
    <property type="entry name" value="Sig_transdc_resp-reg_C-effctor"/>
</dbReference>